<dbReference type="RefSeq" id="WP_248681863.1">
    <property type="nucleotide sequence ID" value="NZ_JALPRY010000004.1"/>
</dbReference>
<keyword evidence="2" id="KW-1185">Reference proteome</keyword>
<protein>
    <submittedName>
        <fullName evidence="1">Uncharacterized protein</fullName>
    </submittedName>
</protein>
<evidence type="ECO:0000313" key="2">
    <source>
        <dbReference type="Proteomes" id="UP001202827"/>
    </source>
</evidence>
<sequence length="72" mass="7936">MSRPTVALPRSITSQFKNAEILTAQIEAVTKHLSQLMDELHGEECQFDISHEAGVEFILVSPGVKRGRSSRG</sequence>
<evidence type="ECO:0000313" key="1">
    <source>
        <dbReference type="EMBL" id="MCK8779053.1"/>
    </source>
</evidence>
<dbReference type="EMBL" id="JALPRY010000004">
    <property type="protein sequence ID" value="MCK8779053.1"/>
    <property type="molecule type" value="Genomic_DNA"/>
</dbReference>
<proteinExistence type="predicted"/>
<dbReference type="Proteomes" id="UP001202827">
    <property type="component" value="Unassembled WGS sequence"/>
</dbReference>
<name>A0ABT0IMH0_9HYPH</name>
<reference evidence="1 2" key="1">
    <citation type="submission" date="2022-04" db="EMBL/GenBank/DDBJ databases">
        <title>Rhizobium coralii sp. nov., isolated from coral Turbinaria peltata.</title>
        <authorList>
            <person name="Sun H."/>
        </authorList>
    </citation>
    <scope>NUCLEOTIDE SEQUENCE [LARGE SCALE GENOMIC DNA]</scope>
    <source>
        <strain evidence="1 2">NTR19</strain>
    </source>
</reference>
<comment type="caution">
    <text evidence="1">The sequence shown here is derived from an EMBL/GenBank/DDBJ whole genome shotgun (WGS) entry which is preliminary data.</text>
</comment>
<organism evidence="1 2">
    <name type="scientific">Neorhizobium turbinariae</name>
    <dbReference type="NCBI Taxonomy" id="2937795"/>
    <lineage>
        <taxon>Bacteria</taxon>
        <taxon>Pseudomonadati</taxon>
        <taxon>Pseudomonadota</taxon>
        <taxon>Alphaproteobacteria</taxon>
        <taxon>Hyphomicrobiales</taxon>
        <taxon>Rhizobiaceae</taxon>
        <taxon>Rhizobium/Agrobacterium group</taxon>
        <taxon>Neorhizobium</taxon>
    </lineage>
</organism>
<accession>A0ABT0IMH0</accession>
<gene>
    <name evidence="1" type="ORF">M0654_03545</name>
</gene>